<reference evidence="7 8" key="1">
    <citation type="submission" date="2012-08" db="EMBL/GenBank/DDBJ databases">
        <title>Whole genome shotgun sequence of Austwickia chelonae NBRC 105200.</title>
        <authorList>
            <person name="Yoshida I."/>
            <person name="Hosoyama A."/>
            <person name="Tsuchikane K."/>
            <person name="Katsumata H."/>
            <person name="Ando Y."/>
            <person name="Ohji S."/>
            <person name="Hamada M."/>
            <person name="Tamura T."/>
            <person name="Yamazoe A."/>
            <person name="Yamazaki S."/>
            <person name="Fujita N."/>
        </authorList>
    </citation>
    <scope>NUCLEOTIDE SEQUENCE [LARGE SCALE GENOMIC DNA]</scope>
    <source>
        <strain evidence="7 8">NBRC 105200</strain>
    </source>
</reference>
<evidence type="ECO:0000256" key="6">
    <source>
        <dbReference type="SAM" id="Phobius"/>
    </source>
</evidence>
<evidence type="ECO:0000313" key="7">
    <source>
        <dbReference type="EMBL" id="GAB78267.1"/>
    </source>
</evidence>
<evidence type="ECO:0000256" key="1">
    <source>
        <dbReference type="ARBA" id="ARBA00004141"/>
    </source>
</evidence>
<keyword evidence="4 6" id="KW-1133">Transmembrane helix</keyword>
<comment type="subcellular location">
    <subcellularLocation>
        <location evidence="1">Membrane</location>
        <topology evidence="1">Multi-pass membrane protein</topology>
    </subcellularLocation>
</comment>
<feature type="transmembrane region" description="Helical" evidence="6">
    <location>
        <begin position="160"/>
        <end position="178"/>
    </location>
</feature>
<feature type="transmembrane region" description="Helical" evidence="6">
    <location>
        <begin position="136"/>
        <end position="155"/>
    </location>
</feature>
<dbReference type="GO" id="GO:0015209">
    <property type="term" value="F:cytosine transmembrane transporter activity"/>
    <property type="evidence" value="ECO:0007669"/>
    <property type="project" value="InterPro"/>
</dbReference>
<feature type="transmembrane region" description="Helical" evidence="6">
    <location>
        <begin position="198"/>
        <end position="217"/>
    </location>
</feature>
<evidence type="ECO:0000313" key="8">
    <source>
        <dbReference type="Proteomes" id="UP000008495"/>
    </source>
</evidence>
<feature type="transmembrane region" description="Helical" evidence="6">
    <location>
        <begin position="385"/>
        <end position="403"/>
    </location>
</feature>
<feature type="transmembrane region" description="Helical" evidence="6">
    <location>
        <begin position="343"/>
        <end position="364"/>
    </location>
</feature>
<gene>
    <name evidence="7" type="ORF">AUCHE_08_05130</name>
</gene>
<dbReference type="eggNOG" id="COG1457">
    <property type="taxonomic scope" value="Bacteria"/>
</dbReference>
<name>K6W8W3_9MICO</name>
<evidence type="ECO:0000256" key="5">
    <source>
        <dbReference type="ARBA" id="ARBA00023136"/>
    </source>
</evidence>
<proteinExistence type="inferred from homology"/>
<dbReference type="EMBL" id="BAGZ01000008">
    <property type="protein sequence ID" value="GAB78267.1"/>
    <property type="molecule type" value="Genomic_DNA"/>
</dbReference>
<accession>K6W8W3</accession>
<protein>
    <submittedName>
        <fullName evidence="7">Putative cytosine permease</fullName>
    </submittedName>
</protein>
<keyword evidence="3 6" id="KW-0812">Transmembrane</keyword>
<evidence type="ECO:0000256" key="4">
    <source>
        <dbReference type="ARBA" id="ARBA00022989"/>
    </source>
</evidence>
<dbReference type="RefSeq" id="WP_006503022.1">
    <property type="nucleotide sequence ID" value="NZ_BAGZ01000008.1"/>
</dbReference>
<feature type="transmembrane region" description="Helical" evidence="6">
    <location>
        <begin position="59"/>
        <end position="81"/>
    </location>
</feature>
<comment type="similarity">
    <text evidence="2">Belongs to the purine-cytosine permease (2.A.39) family.</text>
</comment>
<dbReference type="InterPro" id="IPR001248">
    <property type="entry name" value="Pur-cyt_permease"/>
</dbReference>
<dbReference type="PANTHER" id="PTHR30569:SF0">
    <property type="entry name" value="CYTOSINE PERMEASE"/>
    <property type="match status" value="1"/>
</dbReference>
<dbReference type="InterPro" id="IPR030191">
    <property type="entry name" value="CodB"/>
</dbReference>
<comment type="caution">
    <text evidence="7">The sequence shown here is derived from an EMBL/GenBank/DDBJ whole genome shotgun (WGS) entry which is preliminary data.</text>
</comment>
<sequence length="449" mass="47408">MNDASSIPEHDDYALTRVPESARYGWLTVAVQRFGMLSALAQFLLSASIGIGLSFWDAMIAITLGSVILEVVSILLGVAGVREGLSTSVLARWSGFGTAGSAVVGLVVAVTLVGWFAIQNAVFAEGLYTLMPVLPVWAWAVLGGLGVTAIVTLGFSAMSWVAWVAVPAFLLVCVWSVSQVLSQHGTALFSTPPPGQPISLAAATTFVAGGFIIGAIFTPDMSRYNRSVADVVKQTVLGVTFGEYFVGVIGVLLAHALKITTPDDAKVVIEIIQSTSGVVGVIILVLSIIKVNDWNLYPSSLGVVNALHALVGVSFSRAKVAVALGLVGSLMSALGFAKLFQPFLFELGILCPPIAAIMIADYFVCRSWRDELDESRLRGELPSEAPTYVPAGIIAWVIGYVVARASAMVPDLLWGWNIPALTSMIAAFLCYLIAARFGLARGSGIRKIS</sequence>
<dbReference type="Proteomes" id="UP000008495">
    <property type="component" value="Unassembled WGS sequence"/>
</dbReference>
<keyword evidence="8" id="KW-1185">Reference proteome</keyword>
<feature type="transmembrane region" description="Helical" evidence="6">
    <location>
        <begin position="295"/>
        <end position="313"/>
    </location>
</feature>
<dbReference type="AlphaFoldDB" id="K6W8W3"/>
<keyword evidence="5 6" id="KW-0472">Membrane</keyword>
<evidence type="ECO:0000256" key="3">
    <source>
        <dbReference type="ARBA" id="ARBA00022692"/>
    </source>
</evidence>
<organism evidence="7 8">
    <name type="scientific">Austwickia chelonae NBRC 105200</name>
    <dbReference type="NCBI Taxonomy" id="1184607"/>
    <lineage>
        <taxon>Bacteria</taxon>
        <taxon>Bacillati</taxon>
        <taxon>Actinomycetota</taxon>
        <taxon>Actinomycetes</taxon>
        <taxon>Micrococcales</taxon>
        <taxon>Dermatophilaceae</taxon>
        <taxon>Austwickia</taxon>
    </lineage>
</organism>
<dbReference type="CDD" id="cd11484">
    <property type="entry name" value="SLC-NCS1sbd_CobB-like"/>
    <property type="match status" value="1"/>
</dbReference>
<dbReference type="Gene3D" id="1.10.4160.10">
    <property type="entry name" value="Hydantoin permease"/>
    <property type="match status" value="1"/>
</dbReference>
<feature type="transmembrane region" description="Helical" evidence="6">
    <location>
        <begin position="93"/>
        <end position="116"/>
    </location>
</feature>
<dbReference type="PANTHER" id="PTHR30569">
    <property type="entry name" value="CYTOSINE TRANSPORTER CODB"/>
    <property type="match status" value="1"/>
</dbReference>
<dbReference type="GO" id="GO:0005886">
    <property type="term" value="C:plasma membrane"/>
    <property type="evidence" value="ECO:0007669"/>
    <property type="project" value="TreeGrafter"/>
</dbReference>
<feature type="transmembrane region" description="Helical" evidence="6">
    <location>
        <begin position="34"/>
        <end position="53"/>
    </location>
</feature>
<dbReference type="STRING" id="100225.SAMN05421595_0783"/>
<dbReference type="Pfam" id="PF02133">
    <property type="entry name" value="Transp_cyt_pur"/>
    <property type="match status" value="1"/>
</dbReference>
<feature type="transmembrane region" description="Helical" evidence="6">
    <location>
        <begin position="267"/>
        <end position="289"/>
    </location>
</feature>
<feature type="transmembrane region" description="Helical" evidence="6">
    <location>
        <begin position="415"/>
        <end position="439"/>
    </location>
</feature>
<evidence type="ECO:0000256" key="2">
    <source>
        <dbReference type="ARBA" id="ARBA00008974"/>
    </source>
</evidence>